<evidence type="ECO:0000313" key="3">
    <source>
        <dbReference type="Proteomes" id="UP001189429"/>
    </source>
</evidence>
<reference evidence="2" key="1">
    <citation type="submission" date="2023-10" db="EMBL/GenBank/DDBJ databases">
        <authorList>
            <person name="Chen Y."/>
            <person name="Shah S."/>
            <person name="Dougan E. K."/>
            <person name="Thang M."/>
            <person name="Chan C."/>
        </authorList>
    </citation>
    <scope>NUCLEOTIDE SEQUENCE [LARGE SCALE GENOMIC DNA]</scope>
</reference>
<accession>A0ABN9SI39</accession>
<feature type="region of interest" description="Disordered" evidence="1">
    <location>
        <begin position="19"/>
        <end position="42"/>
    </location>
</feature>
<name>A0ABN9SI39_9DINO</name>
<dbReference type="Proteomes" id="UP001189429">
    <property type="component" value="Unassembled WGS sequence"/>
</dbReference>
<evidence type="ECO:0008006" key="4">
    <source>
        <dbReference type="Google" id="ProtNLM"/>
    </source>
</evidence>
<dbReference type="Gene3D" id="3.60.10.10">
    <property type="entry name" value="Endonuclease/exonuclease/phosphatase"/>
    <property type="match status" value="1"/>
</dbReference>
<keyword evidence="3" id="KW-1185">Reference proteome</keyword>
<comment type="caution">
    <text evidence="2">The sequence shown here is derived from an EMBL/GenBank/DDBJ whole genome shotgun (WGS) entry which is preliminary data.</text>
</comment>
<feature type="compositionally biased region" description="Low complexity" evidence="1">
    <location>
        <begin position="137"/>
        <end position="151"/>
    </location>
</feature>
<proteinExistence type="predicted"/>
<dbReference type="InterPro" id="IPR036691">
    <property type="entry name" value="Endo/exonu/phosph_ase_sf"/>
</dbReference>
<sequence>YTSKAKKKVWCKCGEPFHIPDAGGKSTQPSQANEKGAPQDQDMKSILTAILGVLSDAQKQELGPAAQSAAALVTEKKPAPAAAAVAALQRVRQHEKKVAELDIHVQELETQLQAAKDDRAKVTIELQEARQQFEAASQQATAQWGAAAAAEDAMEEDEEAAPKAAPAAEQPKASVPELPPGLRAAVSGLQGEDAEQAQAFVQQLEAATKAGKAPPPKRPPPKRQGAADGAQHIFTNDQPIASFTSLVISQSDDIISLSDSSESDLVSFDPSVVSVSAAGDAGHQDDQDGRGEQGGEPLMLYLANITSWHKKARDYAQSSDFARPHVIMFSEMHVRRDKLRDVHKFMKKQGCRSYVCPAVRTSATGSHGGVGLFVLRSLCSHARIMGANGRDQPLYGGQGWTACHLRLRGHSLILVSTYLQSDAGYNEYNTQVTSQIATFLRAHKLPFIIGGDWNMTGKELMEGGLWVKTIGGVLVEPKVDSTCNGRVIDFYVVSEKL</sequence>
<protein>
    <recommendedName>
        <fullName evidence="4">Endonuclease/exonuclease/phosphatase domain-containing protein</fullName>
    </recommendedName>
</protein>
<feature type="region of interest" description="Disordered" evidence="1">
    <location>
        <begin position="207"/>
        <end position="227"/>
    </location>
</feature>
<feature type="compositionally biased region" description="Low complexity" evidence="1">
    <location>
        <begin position="162"/>
        <end position="173"/>
    </location>
</feature>
<gene>
    <name evidence="2" type="ORF">PCOR1329_LOCUS29675</name>
</gene>
<organism evidence="2 3">
    <name type="scientific">Prorocentrum cordatum</name>
    <dbReference type="NCBI Taxonomy" id="2364126"/>
    <lineage>
        <taxon>Eukaryota</taxon>
        <taxon>Sar</taxon>
        <taxon>Alveolata</taxon>
        <taxon>Dinophyceae</taxon>
        <taxon>Prorocentrales</taxon>
        <taxon>Prorocentraceae</taxon>
        <taxon>Prorocentrum</taxon>
    </lineage>
</organism>
<evidence type="ECO:0000313" key="2">
    <source>
        <dbReference type="EMBL" id="CAK0831341.1"/>
    </source>
</evidence>
<dbReference type="EMBL" id="CAUYUJ010011207">
    <property type="protein sequence ID" value="CAK0831341.1"/>
    <property type="molecule type" value="Genomic_DNA"/>
</dbReference>
<dbReference type="SUPFAM" id="SSF56219">
    <property type="entry name" value="DNase I-like"/>
    <property type="match status" value="1"/>
</dbReference>
<feature type="region of interest" description="Disordered" evidence="1">
    <location>
        <begin position="137"/>
        <end position="183"/>
    </location>
</feature>
<feature type="non-terminal residue" evidence="2">
    <location>
        <position position="1"/>
    </location>
</feature>
<feature type="non-terminal residue" evidence="2">
    <location>
        <position position="497"/>
    </location>
</feature>
<evidence type="ECO:0000256" key="1">
    <source>
        <dbReference type="SAM" id="MobiDB-lite"/>
    </source>
</evidence>